<dbReference type="EMBL" id="SBJO01000072">
    <property type="protein sequence ID" value="KAF9763496.1"/>
    <property type="molecule type" value="Genomic_DNA"/>
</dbReference>
<gene>
    <name evidence="1" type="ORF">NGRA_1236</name>
</gene>
<dbReference type="AlphaFoldDB" id="A0A9P6KZE2"/>
<evidence type="ECO:0000313" key="1">
    <source>
        <dbReference type="EMBL" id="KAF9763496.1"/>
    </source>
</evidence>
<proteinExistence type="predicted"/>
<organism evidence="1 2">
    <name type="scientific">Nosema granulosis</name>
    <dbReference type="NCBI Taxonomy" id="83296"/>
    <lineage>
        <taxon>Eukaryota</taxon>
        <taxon>Fungi</taxon>
        <taxon>Fungi incertae sedis</taxon>
        <taxon>Microsporidia</taxon>
        <taxon>Nosematidae</taxon>
        <taxon>Nosema</taxon>
    </lineage>
</organism>
<name>A0A9P6KZE2_9MICR</name>
<protein>
    <submittedName>
        <fullName evidence="1">Uncharacterized protein</fullName>
    </submittedName>
</protein>
<comment type="caution">
    <text evidence="1">The sequence shown here is derived from an EMBL/GenBank/DDBJ whole genome shotgun (WGS) entry which is preliminary data.</text>
</comment>
<reference evidence="1 2" key="1">
    <citation type="journal article" date="2020" name="Genome Biol. Evol.">
        <title>Comparative genomics of strictly vertically transmitted, feminizing microsporidia endosymbionts of amphipod crustaceans.</title>
        <authorList>
            <person name="Cormier A."/>
            <person name="Chebbi M.A."/>
            <person name="Giraud I."/>
            <person name="Wattier R."/>
            <person name="Teixeira M."/>
            <person name="Gilbert C."/>
            <person name="Rigaud T."/>
            <person name="Cordaux R."/>
        </authorList>
    </citation>
    <scope>NUCLEOTIDE SEQUENCE [LARGE SCALE GENOMIC DNA]</scope>
    <source>
        <strain evidence="1 2">Ou3-Ou53</strain>
    </source>
</reference>
<sequence>MKCYSIANIYVYVVYISTVLALDEIEMNLEEEINIDSLLNDIICDPNLEKTYIHWFDLEKFTHNPETTNILPCNQHIDGFDNENGNTSSFLTDISNSIPCEIQRIEKNSSTQEDKIKDLVNYLKDENAHIPHDFSNIEHIKERDNEIFDEIKEVFEQHINQSCFDRVQISQKADVSNVATKSYDNLDNDLHWLDEYIKSTDFENINDFIVEDIYKKLNETLPVCNINQIEDELISKIDLEVKSENNNINMCFDYNFENSQITKDFGSHHKDSINSCTIDRTNNQSENLQTFNNSLVELLDIDSKQTINDTISNTEDHSANNYIMEVVDSKQTVNDTISTTEDLTSNNYIMEILDSDGKQIDCTTEDLIDNNYTVEALDSNQIDSSTISTTENFTANNNETINILNILRNNRSDGNSGHILRNTYDDNQLKRKLKTTTADNYIKRMRALSQYTDNNLPTNNNIQTLTVECNFNKPKIAIVKSIMGYQNDPYEKILKIIRELLSNKSTETNEGSALDIDLDSMIRKILYYCSKNDISSFKEQIFKNNTELDKFIEEYVKLDMFVPFEVLNIKISDRKKLEEYSPLNKLKNLNKLINIEEMKIFKTQKFNISTPINSLNNTKINENSYIVLFGSSFNLHSFIFWDRYKKSTFCFFIAEKLLLLRSLYSDVPELICIDMLISSKLNKETLIKIYLYLNIIEIVKNNKDKVLAIVDEILKLLNMKYRLREQIEDNIEPEIYTDLMFIAFNFIPNRARKDIIKEINKIQGTEIISREILFSNYYDIAHKLFIALATRLMCFSRVKVLDFKNILNEYLSVCNNLDIKEVINSCRKLYYLTIEKYK</sequence>
<dbReference type="Proteomes" id="UP000740883">
    <property type="component" value="Unassembled WGS sequence"/>
</dbReference>
<evidence type="ECO:0000313" key="2">
    <source>
        <dbReference type="Proteomes" id="UP000740883"/>
    </source>
</evidence>
<accession>A0A9P6KZE2</accession>
<keyword evidence="2" id="KW-1185">Reference proteome</keyword>